<accession>A0A3S1B607</accession>
<protein>
    <recommendedName>
        <fullName evidence="1">Glycosyltransferase 2-like domain-containing protein</fullName>
    </recommendedName>
</protein>
<dbReference type="Gene3D" id="3.90.550.10">
    <property type="entry name" value="Spore Coat Polysaccharide Biosynthesis Protein SpsA, Chain A"/>
    <property type="match status" value="1"/>
</dbReference>
<dbReference type="RefSeq" id="WP_127082039.1">
    <property type="nucleotide sequence ID" value="NZ_RSCL01000008.1"/>
</dbReference>
<dbReference type="SUPFAM" id="SSF53448">
    <property type="entry name" value="Nucleotide-diphospho-sugar transferases"/>
    <property type="match status" value="1"/>
</dbReference>
<dbReference type="OrthoDB" id="396512at2"/>
<dbReference type="EMBL" id="RSCL01000008">
    <property type="protein sequence ID" value="RUT05572.1"/>
    <property type="molecule type" value="Genomic_DNA"/>
</dbReference>
<dbReference type="AlphaFoldDB" id="A0A3S1B607"/>
<dbReference type="GO" id="GO:0016758">
    <property type="term" value="F:hexosyltransferase activity"/>
    <property type="evidence" value="ECO:0007669"/>
    <property type="project" value="UniProtKB-ARBA"/>
</dbReference>
<evidence type="ECO:0000313" key="2">
    <source>
        <dbReference type="EMBL" id="RUT05572.1"/>
    </source>
</evidence>
<name>A0A3S1B607_9CYAN</name>
<dbReference type="InterPro" id="IPR001173">
    <property type="entry name" value="Glyco_trans_2-like"/>
</dbReference>
<dbReference type="PANTHER" id="PTHR22916">
    <property type="entry name" value="GLYCOSYLTRANSFERASE"/>
    <property type="match status" value="1"/>
</dbReference>
<gene>
    <name evidence="2" type="ORF">DSM106972_035790</name>
</gene>
<evidence type="ECO:0000259" key="1">
    <source>
        <dbReference type="Pfam" id="PF00535"/>
    </source>
</evidence>
<proteinExistence type="predicted"/>
<dbReference type="PANTHER" id="PTHR22916:SF3">
    <property type="entry name" value="UDP-GLCNAC:BETAGAL BETA-1,3-N-ACETYLGLUCOSAMINYLTRANSFERASE-LIKE PROTEIN 1"/>
    <property type="match status" value="1"/>
</dbReference>
<feature type="domain" description="Glycosyltransferase 2-like" evidence="1">
    <location>
        <begin position="4"/>
        <end position="126"/>
    </location>
</feature>
<dbReference type="Pfam" id="PF00535">
    <property type="entry name" value="Glycos_transf_2"/>
    <property type="match status" value="1"/>
</dbReference>
<organism evidence="2 3">
    <name type="scientific">Dulcicalothrix desertica PCC 7102</name>
    <dbReference type="NCBI Taxonomy" id="232991"/>
    <lineage>
        <taxon>Bacteria</taxon>
        <taxon>Bacillati</taxon>
        <taxon>Cyanobacteriota</taxon>
        <taxon>Cyanophyceae</taxon>
        <taxon>Nostocales</taxon>
        <taxon>Calotrichaceae</taxon>
        <taxon>Dulcicalothrix</taxon>
    </lineage>
</organism>
<reference evidence="2" key="2">
    <citation type="journal article" date="2019" name="Genome Biol. Evol.">
        <title>Day and night: Metabolic profiles and evolutionary relationships of six axenic non-marine cyanobacteria.</title>
        <authorList>
            <person name="Will S.E."/>
            <person name="Henke P."/>
            <person name="Boedeker C."/>
            <person name="Huang S."/>
            <person name="Brinkmann H."/>
            <person name="Rohde M."/>
            <person name="Jarek M."/>
            <person name="Friedl T."/>
            <person name="Seufert S."/>
            <person name="Schumacher M."/>
            <person name="Overmann J."/>
            <person name="Neumann-Schaal M."/>
            <person name="Petersen J."/>
        </authorList>
    </citation>
    <scope>NUCLEOTIDE SEQUENCE [LARGE SCALE GENOMIC DNA]</scope>
    <source>
        <strain evidence="2">PCC 7102</strain>
    </source>
</reference>
<sequence>MKISIITPVYNAVNTIEKTILSVINQQIEFQLEYIIVDGKSNDGTIEIIKKYFNRISVFISETDKGVYDAMNKGLAIATGDIIGIINADDWYNDGAFKIVEKTFLDNTNIEISYSPIHNYFNNEYLNTFVPGSLENLIFKFTINHPSCFVRKEVYQKVGIFDLKYSMAADYDFIFRAYTMGINFYHINTPLVSYSLNGVTGKPLTKFKQIYESWKVASSFVDKKSNFFLKKRLIFYIVWMLKELLALPIKLLIKPHLARKLKSYIRSILGGLPADKYGAW</sequence>
<keyword evidence="3" id="KW-1185">Reference proteome</keyword>
<evidence type="ECO:0000313" key="3">
    <source>
        <dbReference type="Proteomes" id="UP000271624"/>
    </source>
</evidence>
<dbReference type="CDD" id="cd06433">
    <property type="entry name" value="GT_2_WfgS_like"/>
    <property type="match status" value="1"/>
</dbReference>
<dbReference type="Proteomes" id="UP000271624">
    <property type="component" value="Unassembled WGS sequence"/>
</dbReference>
<comment type="caution">
    <text evidence="2">The sequence shown here is derived from an EMBL/GenBank/DDBJ whole genome shotgun (WGS) entry which is preliminary data.</text>
</comment>
<dbReference type="InterPro" id="IPR029044">
    <property type="entry name" value="Nucleotide-diphossugar_trans"/>
</dbReference>
<reference evidence="2" key="1">
    <citation type="submission" date="2018-12" db="EMBL/GenBank/DDBJ databases">
        <authorList>
            <person name="Will S."/>
            <person name="Neumann-Schaal M."/>
            <person name="Henke P."/>
        </authorList>
    </citation>
    <scope>NUCLEOTIDE SEQUENCE</scope>
    <source>
        <strain evidence="2">PCC 7102</strain>
    </source>
</reference>